<feature type="transmembrane region" description="Helical" evidence="6">
    <location>
        <begin position="92"/>
        <end position="111"/>
    </location>
</feature>
<proteinExistence type="predicted"/>
<dbReference type="PANTHER" id="PTHR33545">
    <property type="entry name" value="UPF0750 MEMBRANE PROTEIN YITT-RELATED"/>
    <property type="match status" value="1"/>
</dbReference>
<dbReference type="InterPro" id="IPR003740">
    <property type="entry name" value="YitT"/>
</dbReference>
<sequence length="265" mass="28708">MIIGAMFVAFGFNMLLIPHGLLSGGVSSVSMIVGYLTGGDIGWLYFAANFPILLWGYFSVGRRFVMWSMLSVAAATLWLQLLPVRAIAHDPLLGAVFGGVIVGFGSGLALRQGGSSGGFDIIASIVTRKRDLPVGMLVFVLNGTIILALGLLIQDWDAALYSMLAIYAAGKVVDVIHVRHIKVTVFIVTCHPESMRQKLLERPRGVTVIRTKGAYSSAEQDMLMTVTTRYELAELRKSVLTLDPHAFINIVETVGVVGGFRQTHL</sequence>
<protein>
    <submittedName>
        <fullName evidence="8">YitT family protein</fullName>
    </submittedName>
</protein>
<dbReference type="Gene3D" id="3.30.70.120">
    <property type="match status" value="1"/>
</dbReference>
<keyword evidence="3 6" id="KW-0812">Transmembrane</keyword>
<gene>
    <name evidence="8" type="ORF">IDH44_12620</name>
</gene>
<feature type="transmembrane region" description="Helical" evidence="6">
    <location>
        <begin position="42"/>
        <end position="60"/>
    </location>
</feature>
<dbReference type="Proteomes" id="UP000621560">
    <property type="component" value="Unassembled WGS sequence"/>
</dbReference>
<evidence type="ECO:0000256" key="2">
    <source>
        <dbReference type="ARBA" id="ARBA00022475"/>
    </source>
</evidence>
<comment type="caution">
    <text evidence="8">The sequence shown here is derived from an EMBL/GenBank/DDBJ whole genome shotgun (WGS) entry which is preliminary data.</text>
</comment>
<dbReference type="AlphaFoldDB" id="A0A927BSN1"/>
<accession>A0A927BSN1</accession>
<keyword evidence="4 6" id="KW-1133">Transmembrane helix</keyword>
<dbReference type="PIRSF" id="PIRSF006483">
    <property type="entry name" value="Membrane_protein_YitT"/>
    <property type="match status" value="1"/>
</dbReference>
<evidence type="ECO:0000256" key="1">
    <source>
        <dbReference type="ARBA" id="ARBA00004651"/>
    </source>
</evidence>
<feature type="domain" description="DUF2179" evidence="7">
    <location>
        <begin position="204"/>
        <end position="258"/>
    </location>
</feature>
<name>A0A927BSN1_9BACL</name>
<organism evidence="8 9">
    <name type="scientific">Paenibacillus sabuli</name>
    <dbReference type="NCBI Taxonomy" id="2772509"/>
    <lineage>
        <taxon>Bacteria</taxon>
        <taxon>Bacillati</taxon>
        <taxon>Bacillota</taxon>
        <taxon>Bacilli</taxon>
        <taxon>Bacillales</taxon>
        <taxon>Paenibacillaceae</taxon>
        <taxon>Paenibacillus</taxon>
    </lineage>
</organism>
<dbReference type="Pfam" id="PF02588">
    <property type="entry name" value="YitT_membrane"/>
    <property type="match status" value="1"/>
</dbReference>
<evidence type="ECO:0000256" key="5">
    <source>
        <dbReference type="ARBA" id="ARBA00023136"/>
    </source>
</evidence>
<evidence type="ECO:0000259" key="7">
    <source>
        <dbReference type="Pfam" id="PF10035"/>
    </source>
</evidence>
<dbReference type="CDD" id="cd16380">
    <property type="entry name" value="YitT_C"/>
    <property type="match status" value="1"/>
</dbReference>
<evidence type="ECO:0000313" key="9">
    <source>
        <dbReference type="Proteomes" id="UP000621560"/>
    </source>
</evidence>
<evidence type="ECO:0000313" key="8">
    <source>
        <dbReference type="EMBL" id="MBD2846041.1"/>
    </source>
</evidence>
<evidence type="ECO:0000256" key="6">
    <source>
        <dbReference type="SAM" id="Phobius"/>
    </source>
</evidence>
<dbReference type="PANTHER" id="PTHR33545:SF5">
    <property type="entry name" value="UPF0750 MEMBRANE PROTEIN YITT"/>
    <property type="match status" value="1"/>
</dbReference>
<dbReference type="GO" id="GO:0005886">
    <property type="term" value="C:plasma membrane"/>
    <property type="evidence" value="ECO:0007669"/>
    <property type="project" value="UniProtKB-SubCell"/>
</dbReference>
<evidence type="ECO:0000256" key="3">
    <source>
        <dbReference type="ARBA" id="ARBA00022692"/>
    </source>
</evidence>
<keyword evidence="2" id="KW-1003">Cell membrane</keyword>
<reference evidence="8" key="1">
    <citation type="submission" date="2020-09" db="EMBL/GenBank/DDBJ databases">
        <title>A novel bacterium of genus Paenibacillus, isolated from South China Sea.</title>
        <authorList>
            <person name="Huang H."/>
            <person name="Mo K."/>
            <person name="Hu Y."/>
        </authorList>
    </citation>
    <scope>NUCLEOTIDE SEQUENCE</scope>
    <source>
        <strain evidence="8">IB182496</strain>
    </source>
</reference>
<dbReference type="EMBL" id="JACXIZ010000020">
    <property type="protein sequence ID" value="MBD2846041.1"/>
    <property type="molecule type" value="Genomic_DNA"/>
</dbReference>
<feature type="transmembrane region" description="Helical" evidence="6">
    <location>
        <begin position="12"/>
        <end position="36"/>
    </location>
</feature>
<evidence type="ECO:0000256" key="4">
    <source>
        <dbReference type="ARBA" id="ARBA00022989"/>
    </source>
</evidence>
<comment type="subcellular location">
    <subcellularLocation>
        <location evidence="1">Cell membrane</location>
        <topology evidence="1">Multi-pass membrane protein</topology>
    </subcellularLocation>
</comment>
<feature type="transmembrane region" description="Helical" evidence="6">
    <location>
        <begin position="67"/>
        <end position="86"/>
    </location>
</feature>
<dbReference type="InterPro" id="IPR019264">
    <property type="entry name" value="DUF2179"/>
</dbReference>
<dbReference type="Pfam" id="PF10035">
    <property type="entry name" value="DUF2179"/>
    <property type="match status" value="1"/>
</dbReference>
<dbReference type="InterPro" id="IPR015867">
    <property type="entry name" value="N-reg_PII/ATP_PRibTrfase_C"/>
</dbReference>
<keyword evidence="9" id="KW-1185">Reference proteome</keyword>
<feature type="transmembrane region" description="Helical" evidence="6">
    <location>
        <begin position="132"/>
        <end position="153"/>
    </location>
</feature>
<dbReference type="InterPro" id="IPR051461">
    <property type="entry name" value="UPF0750_membrane"/>
</dbReference>
<keyword evidence="5 6" id="KW-0472">Membrane</keyword>